<reference evidence="2" key="2">
    <citation type="submission" date="2020-09" db="EMBL/GenBank/DDBJ databases">
        <authorList>
            <person name="Sun Q."/>
            <person name="Ohkuma M."/>
        </authorList>
    </citation>
    <scope>NUCLEOTIDE SEQUENCE</scope>
    <source>
        <strain evidence="2">JCM 4988</strain>
    </source>
</reference>
<dbReference type="SUPFAM" id="SSF109854">
    <property type="entry name" value="DinB/YfiT-like putative metalloenzymes"/>
    <property type="match status" value="1"/>
</dbReference>
<evidence type="ECO:0000256" key="1">
    <source>
        <dbReference type="SAM" id="MobiDB-lite"/>
    </source>
</evidence>
<dbReference type="Gene3D" id="1.20.120.450">
    <property type="entry name" value="dinb family like domain"/>
    <property type="match status" value="1"/>
</dbReference>
<comment type="caution">
    <text evidence="2">The sequence shown here is derived from an EMBL/GenBank/DDBJ whole genome shotgun (WGS) entry which is preliminary data.</text>
</comment>
<feature type="compositionally biased region" description="Basic and acidic residues" evidence="1">
    <location>
        <begin position="216"/>
        <end position="230"/>
    </location>
</feature>
<dbReference type="RefSeq" id="WP_190126403.1">
    <property type="nucleotide sequence ID" value="NZ_BMWG01000027.1"/>
</dbReference>
<accession>A0A918V290</accession>
<feature type="region of interest" description="Disordered" evidence="1">
    <location>
        <begin position="187"/>
        <end position="230"/>
    </location>
</feature>
<dbReference type="InterPro" id="IPR034660">
    <property type="entry name" value="DinB/YfiT-like"/>
</dbReference>
<name>A0A918V290_9ACTN</name>
<dbReference type="InterPro" id="IPR007061">
    <property type="entry name" value="MST-like"/>
</dbReference>
<evidence type="ECO:0000313" key="3">
    <source>
        <dbReference type="Proteomes" id="UP000630936"/>
    </source>
</evidence>
<gene>
    <name evidence="2" type="ORF">GCM10010387_59940</name>
</gene>
<evidence type="ECO:0008006" key="4">
    <source>
        <dbReference type="Google" id="ProtNLM"/>
    </source>
</evidence>
<organism evidence="2 3">
    <name type="scientific">Streptomyces inusitatus</name>
    <dbReference type="NCBI Taxonomy" id="68221"/>
    <lineage>
        <taxon>Bacteria</taxon>
        <taxon>Bacillati</taxon>
        <taxon>Actinomycetota</taxon>
        <taxon>Actinomycetes</taxon>
        <taxon>Kitasatosporales</taxon>
        <taxon>Streptomycetaceae</taxon>
        <taxon>Streptomyces</taxon>
    </lineage>
</organism>
<proteinExistence type="predicted"/>
<reference evidence="2" key="1">
    <citation type="journal article" date="2014" name="Int. J. Syst. Evol. Microbiol.">
        <title>Complete genome sequence of Corynebacterium casei LMG S-19264T (=DSM 44701T), isolated from a smear-ripened cheese.</title>
        <authorList>
            <consortium name="US DOE Joint Genome Institute (JGI-PGF)"/>
            <person name="Walter F."/>
            <person name="Albersmeier A."/>
            <person name="Kalinowski J."/>
            <person name="Ruckert C."/>
        </authorList>
    </citation>
    <scope>NUCLEOTIDE SEQUENCE</scope>
    <source>
        <strain evidence="2">JCM 4988</strain>
    </source>
</reference>
<dbReference type="Pfam" id="PF04978">
    <property type="entry name" value="MST"/>
    <property type="match status" value="1"/>
</dbReference>
<dbReference type="EMBL" id="BMWG01000027">
    <property type="protein sequence ID" value="GGZ58071.1"/>
    <property type="molecule type" value="Genomic_DNA"/>
</dbReference>
<sequence length="230" mass="25199">MVESEPKDVLRYYLQSARDALLWKLEGLSEYDARRPLTPTGTNILGLVKHVASMELGYLGDTFGRPSGEPLPWMAEAAESNGDMWVTADESREDVVGLYRRAWAHTDATIEALELETVGRVPWWPDGRDEVTLNHAVIRMIADTHRHAGHADILRELLDGAVGMNKNNTGMAPGDPAWWERHRDRVEKAAREAGGGSGGAAAGAANRPGVPSMTDPEVRGLLTREPEQGN</sequence>
<dbReference type="Proteomes" id="UP000630936">
    <property type="component" value="Unassembled WGS sequence"/>
</dbReference>
<protein>
    <recommendedName>
        <fullName evidence="4">DinB family protein</fullName>
    </recommendedName>
</protein>
<dbReference type="AlphaFoldDB" id="A0A918V290"/>
<evidence type="ECO:0000313" key="2">
    <source>
        <dbReference type="EMBL" id="GGZ58071.1"/>
    </source>
</evidence>
<keyword evidence="3" id="KW-1185">Reference proteome</keyword>